<dbReference type="InterPro" id="IPR001845">
    <property type="entry name" value="HTH_ArsR_DNA-bd_dom"/>
</dbReference>
<dbReference type="AlphaFoldDB" id="A0A2D3WPY5"/>
<evidence type="ECO:0000313" key="6">
    <source>
        <dbReference type="Proteomes" id="UP000228859"/>
    </source>
</evidence>
<evidence type="ECO:0000313" key="5">
    <source>
        <dbReference type="EMBL" id="DAB39319.1"/>
    </source>
</evidence>
<dbReference type="EMBL" id="DLUI01000021">
    <property type="protein sequence ID" value="DAB39319.1"/>
    <property type="molecule type" value="Genomic_DNA"/>
</dbReference>
<gene>
    <name evidence="5" type="ORF">CFH83_01365</name>
</gene>
<dbReference type="InterPro" id="IPR036390">
    <property type="entry name" value="WH_DNA-bd_sf"/>
</dbReference>
<sequence length="125" mass="14121">MLDMEQKLKIFKALSNETRFLIFKNVFTGGYACSLDKKQPGVEVNPIATCVSTIAEHFNFSLPTISAHIKELKEAKIITVEKKGNKVYIEPNIETIREMAGCFQTLVSNFDNNRELFFGDTLAVK</sequence>
<dbReference type="CDD" id="cd00090">
    <property type="entry name" value="HTH_ARSR"/>
    <property type="match status" value="1"/>
</dbReference>
<dbReference type="InterPro" id="IPR036388">
    <property type="entry name" value="WH-like_DNA-bd_sf"/>
</dbReference>
<evidence type="ECO:0000256" key="3">
    <source>
        <dbReference type="ARBA" id="ARBA00023163"/>
    </source>
</evidence>
<dbReference type="GO" id="GO:0003700">
    <property type="term" value="F:DNA-binding transcription factor activity"/>
    <property type="evidence" value="ECO:0007669"/>
    <property type="project" value="InterPro"/>
</dbReference>
<dbReference type="RefSeq" id="WP_303662780.1">
    <property type="nucleotide sequence ID" value="NZ_DLUI01000021.1"/>
</dbReference>
<dbReference type="Proteomes" id="UP000228859">
    <property type="component" value="Unassembled WGS sequence"/>
</dbReference>
<accession>A0A2D3WPY5</accession>
<dbReference type="PROSITE" id="PS50987">
    <property type="entry name" value="HTH_ARSR_2"/>
    <property type="match status" value="1"/>
</dbReference>
<keyword evidence="3" id="KW-0804">Transcription</keyword>
<dbReference type="Pfam" id="PF01022">
    <property type="entry name" value="HTH_5"/>
    <property type="match status" value="1"/>
</dbReference>
<proteinExistence type="predicted"/>
<dbReference type="SMART" id="SM00418">
    <property type="entry name" value="HTH_ARSR"/>
    <property type="match status" value="1"/>
</dbReference>
<dbReference type="Gene3D" id="1.10.10.10">
    <property type="entry name" value="Winged helix-like DNA-binding domain superfamily/Winged helix DNA-binding domain"/>
    <property type="match status" value="1"/>
</dbReference>
<dbReference type="InterPro" id="IPR011991">
    <property type="entry name" value="ArsR-like_HTH"/>
</dbReference>
<dbReference type="PANTHER" id="PTHR33154">
    <property type="entry name" value="TRANSCRIPTIONAL REGULATOR, ARSR FAMILY"/>
    <property type="match status" value="1"/>
</dbReference>
<organism evidence="5 6">
    <name type="scientific">Sulfuricurvum kujiense</name>
    <dbReference type="NCBI Taxonomy" id="148813"/>
    <lineage>
        <taxon>Bacteria</taxon>
        <taxon>Pseudomonadati</taxon>
        <taxon>Campylobacterota</taxon>
        <taxon>Epsilonproteobacteria</taxon>
        <taxon>Campylobacterales</taxon>
        <taxon>Sulfurimonadaceae</taxon>
        <taxon>Sulfuricurvum</taxon>
    </lineage>
</organism>
<dbReference type="PANTHER" id="PTHR33154:SF33">
    <property type="entry name" value="TRANSCRIPTIONAL REPRESSOR SDPR"/>
    <property type="match status" value="1"/>
</dbReference>
<reference evidence="5 6" key="1">
    <citation type="journal article" date="2017" name="Front. Microbiol.">
        <title>Comparative Genomic Analysis of the Class Epsilonproteobacteria and Proposed Reclassification to Epsilonbacteraeota (phyl. nov.).</title>
        <authorList>
            <person name="Waite D.W."/>
            <person name="Vanwonterghem I."/>
            <person name="Rinke C."/>
            <person name="Parks D.H."/>
            <person name="Zhang Y."/>
            <person name="Takai K."/>
            <person name="Sievert S.M."/>
            <person name="Simon J."/>
            <person name="Campbell B.J."/>
            <person name="Hanson T.E."/>
            <person name="Woyke T."/>
            <person name="Klotz M.G."/>
            <person name="Hugenholtz P."/>
        </authorList>
    </citation>
    <scope>NUCLEOTIDE SEQUENCE [LARGE SCALE GENOMIC DNA]</scope>
    <source>
        <strain evidence="5">UBA12443</strain>
    </source>
</reference>
<protein>
    <submittedName>
        <fullName evidence="5">Transcriptional regulator</fullName>
    </submittedName>
</protein>
<evidence type="ECO:0000259" key="4">
    <source>
        <dbReference type="PROSITE" id="PS50987"/>
    </source>
</evidence>
<dbReference type="InterPro" id="IPR051081">
    <property type="entry name" value="HTH_MetalResp_TranReg"/>
</dbReference>
<evidence type="ECO:0000256" key="2">
    <source>
        <dbReference type="ARBA" id="ARBA00023125"/>
    </source>
</evidence>
<evidence type="ECO:0000256" key="1">
    <source>
        <dbReference type="ARBA" id="ARBA00023015"/>
    </source>
</evidence>
<comment type="caution">
    <text evidence="5">The sequence shown here is derived from an EMBL/GenBank/DDBJ whole genome shotgun (WGS) entry which is preliminary data.</text>
</comment>
<dbReference type="SUPFAM" id="SSF46785">
    <property type="entry name" value="Winged helix' DNA-binding domain"/>
    <property type="match status" value="1"/>
</dbReference>
<name>A0A2D3WPY5_9BACT</name>
<keyword evidence="2" id="KW-0238">DNA-binding</keyword>
<dbReference type="GO" id="GO:0003677">
    <property type="term" value="F:DNA binding"/>
    <property type="evidence" value="ECO:0007669"/>
    <property type="project" value="UniProtKB-KW"/>
</dbReference>
<keyword evidence="1" id="KW-0805">Transcription regulation</keyword>
<feature type="domain" description="HTH arsR-type" evidence="4">
    <location>
        <begin position="1"/>
        <end position="111"/>
    </location>
</feature>